<evidence type="ECO:0000313" key="2">
    <source>
        <dbReference type="Proteomes" id="UP000024635"/>
    </source>
</evidence>
<protein>
    <submittedName>
        <fullName evidence="1">Uncharacterized protein</fullName>
    </submittedName>
</protein>
<reference evidence="2" key="1">
    <citation type="journal article" date="2015" name="Nat. Genet.">
        <title>The genome and transcriptome of the zoonotic hookworm Ancylostoma ceylanicum identify infection-specific gene families.</title>
        <authorList>
            <person name="Schwarz E.M."/>
            <person name="Hu Y."/>
            <person name="Antoshechkin I."/>
            <person name="Miller M.M."/>
            <person name="Sternberg P.W."/>
            <person name="Aroian R.V."/>
        </authorList>
    </citation>
    <scope>NUCLEOTIDE SEQUENCE</scope>
    <source>
        <strain evidence="2">HY135</strain>
    </source>
</reference>
<accession>A0A016TE30</accession>
<sequence>MMTICTFNASQLASEAPIENPVMQALKIRYDVIGLTETRRHRKLNATFNTEEKLFIGSCDVEELMESVSSSTQI</sequence>
<dbReference type="EMBL" id="JARK01001445">
    <property type="protein sequence ID" value="EYC01204.1"/>
    <property type="molecule type" value="Genomic_DNA"/>
</dbReference>
<proteinExistence type="predicted"/>
<name>A0A016TE30_9BILA</name>
<organism evidence="1 2">
    <name type="scientific">Ancylostoma ceylanicum</name>
    <dbReference type="NCBI Taxonomy" id="53326"/>
    <lineage>
        <taxon>Eukaryota</taxon>
        <taxon>Metazoa</taxon>
        <taxon>Ecdysozoa</taxon>
        <taxon>Nematoda</taxon>
        <taxon>Chromadorea</taxon>
        <taxon>Rhabditida</taxon>
        <taxon>Rhabditina</taxon>
        <taxon>Rhabditomorpha</taxon>
        <taxon>Strongyloidea</taxon>
        <taxon>Ancylostomatidae</taxon>
        <taxon>Ancylostomatinae</taxon>
        <taxon>Ancylostoma</taxon>
    </lineage>
</organism>
<gene>
    <name evidence="1" type="primary">Acey_s0109.g118</name>
    <name evidence="1" type="ORF">Y032_0109g118</name>
</gene>
<keyword evidence="2" id="KW-1185">Reference proteome</keyword>
<dbReference type="Proteomes" id="UP000024635">
    <property type="component" value="Unassembled WGS sequence"/>
</dbReference>
<dbReference type="AlphaFoldDB" id="A0A016TE30"/>
<evidence type="ECO:0000313" key="1">
    <source>
        <dbReference type="EMBL" id="EYC01204.1"/>
    </source>
</evidence>
<comment type="caution">
    <text evidence="1">The sequence shown here is derived from an EMBL/GenBank/DDBJ whole genome shotgun (WGS) entry which is preliminary data.</text>
</comment>
<dbReference type="OrthoDB" id="5856971at2759"/>